<dbReference type="EMBL" id="JBBMER010000004">
    <property type="protein sequence ID" value="MEQ2379559.1"/>
    <property type="molecule type" value="Genomic_DNA"/>
</dbReference>
<accession>A0ABV1BUY6</accession>
<organism evidence="1 2">
    <name type="scientific">[Lactobacillus] rogosae</name>
    <dbReference type="NCBI Taxonomy" id="706562"/>
    <lineage>
        <taxon>Bacteria</taxon>
        <taxon>Bacillati</taxon>
        <taxon>Bacillota</taxon>
        <taxon>Clostridia</taxon>
        <taxon>Lachnospirales</taxon>
        <taxon>Lachnospiraceae</taxon>
        <taxon>Lachnospira</taxon>
    </lineage>
</organism>
<dbReference type="RefSeq" id="WP_349153533.1">
    <property type="nucleotide sequence ID" value="NZ_JBBMER010000004.1"/>
</dbReference>
<dbReference type="Proteomes" id="UP001442364">
    <property type="component" value="Unassembled WGS sequence"/>
</dbReference>
<proteinExistence type="predicted"/>
<reference evidence="1 2" key="1">
    <citation type="submission" date="2024-03" db="EMBL/GenBank/DDBJ databases">
        <title>Human intestinal bacterial collection.</title>
        <authorList>
            <person name="Pauvert C."/>
            <person name="Hitch T.C.A."/>
            <person name="Clavel T."/>
        </authorList>
    </citation>
    <scope>NUCLEOTIDE SEQUENCE [LARGE SCALE GENOMIC DNA]</scope>
    <source>
        <strain evidence="1 2">CLA-AA-H255</strain>
    </source>
</reference>
<dbReference type="InterPro" id="IPR020256">
    <property type="entry name" value="Spore_coat_CotJA"/>
</dbReference>
<gene>
    <name evidence="1" type="ORF">WMO14_06670</name>
</gene>
<protein>
    <submittedName>
        <fullName evidence="1">Spore coat associated protein CotJA</fullName>
    </submittedName>
</protein>
<evidence type="ECO:0000313" key="1">
    <source>
        <dbReference type="EMBL" id="MEQ2379559.1"/>
    </source>
</evidence>
<dbReference type="Pfam" id="PF11007">
    <property type="entry name" value="CotJA"/>
    <property type="match status" value="1"/>
</dbReference>
<sequence>MRTQNTWAIAMCYVPWQKWGDLYDPCKALKCGTLFPVLSKPFTGGRV</sequence>
<keyword evidence="2" id="KW-1185">Reference proteome</keyword>
<evidence type="ECO:0000313" key="2">
    <source>
        <dbReference type="Proteomes" id="UP001442364"/>
    </source>
</evidence>
<name>A0ABV1BUY6_9FIRM</name>
<comment type="caution">
    <text evidence="1">The sequence shown here is derived from an EMBL/GenBank/DDBJ whole genome shotgun (WGS) entry which is preliminary data.</text>
</comment>